<keyword evidence="9" id="KW-1185">Reference proteome</keyword>
<evidence type="ECO:0000256" key="4">
    <source>
        <dbReference type="ARBA" id="ARBA00023136"/>
    </source>
</evidence>
<dbReference type="InterPro" id="IPR052337">
    <property type="entry name" value="SAT4-like"/>
</dbReference>
<keyword evidence="2 6" id="KW-0812">Transmembrane</keyword>
<gene>
    <name evidence="8" type="ORF">R9X50_00617800</name>
</gene>
<feature type="transmembrane region" description="Helical" evidence="6">
    <location>
        <begin position="98"/>
        <end position="115"/>
    </location>
</feature>
<evidence type="ECO:0000259" key="7">
    <source>
        <dbReference type="Pfam" id="PF20684"/>
    </source>
</evidence>
<dbReference type="EMBL" id="CP138589">
    <property type="protein sequence ID" value="WPH03301.1"/>
    <property type="molecule type" value="Genomic_DNA"/>
</dbReference>
<dbReference type="PANTHER" id="PTHR33048:SF129">
    <property type="entry name" value="INTEGRAL MEMBRANE PROTEIN-RELATED"/>
    <property type="match status" value="1"/>
</dbReference>
<organism evidence="8 9">
    <name type="scientific">Acrodontium crateriforme</name>
    <dbReference type="NCBI Taxonomy" id="150365"/>
    <lineage>
        <taxon>Eukaryota</taxon>
        <taxon>Fungi</taxon>
        <taxon>Dikarya</taxon>
        <taxon>Ascomycota</taxon>
        <taxon>Pezizomycotina</taxon>
        <taxon>Dothideomycetes</taxon>
        <taxon>Dothideomycetidae</taxon>
        <taxon>Mycosphaerellales</taxon>
        <taxon>Teratosphaeriaceae</taxon>
        <taxon>Acrodontium</taxon>
    </lineage>
</organism>
<dbReference type="GO" id="GO:0016020">
    <property type="term" value="C:membrane"/>
    <property type="evidence" value="ECO:0007669"/>
    <property type="project" value="UniProtKB-SubCell"/>
</dbReference>
<evidence type="ECO:0000256" key="2">
    <source>
        <dbReference type="ARBA" id="ARBA00022692"/>
    </source>
</evidence>
<dbReference type="AlphaFoldDB" id="A0AAQ3RBG1"/>
<name>A0AAQ3RBG1_9PEZI</name>
<proteinExistence type="inferred from homology"/>
<dbReference type="PANTHER" id="PTHR33048">
    <property type="entry name" value="PTH11-LIKE INTEGRAL MEMBRANE PROTEIN (AFU_ORTHOLOGUE AFUA_5G11245)"/>
    <property type="match status" value="1"/>
</dbReference>
<feature type="domain" description="Rhodopsin" evidence="7">
    <location>
        <begin position="33"/>
        <end position="273"/>
    </location>
</feature>
<keyword evidence="3 6" id="KW-1133">Transmembrane helix</keyword>
<evidence type="ECO:0000313" key="9">
    <source>
        <dbReference type="Proteomes" id="UP001303373"/>
    </source>
</evidence>
<feature type="transmembrane region" description="Helical" evidence="6">
    <location>
        <begin position="127"/>
        <end position="148"/>
    </location>
</feature>
<dbReference type="Pfam" id="PF20684">
    <property type="entry name" value="Fung_rhodopsin"/>
    <property type="match status" value="1"/>
</dbReference>
<comment type="similarity">
    <text evidence="5">Belongs to the SAT4 family.</text>
</comment>
<feature type="transmembrane region" description="Helical" evidence="6">
    <location>
        <begin position="177"/>
        <end position="199"/>
    </location>
</feature>
<accession>A0AAQ3RBG1</accession>
<evidence type="ECO:0000256" key="6">
    <source>
        <dbReference type="SAM" id="Phobius"/>
    </source>
</evidence>
<evidence type="ECO:0000256" key="5">
    <source>
        <dbReference type="ARBA" id="ARBA00038359"/>
    </source>
</evidence>
<feature type="transmembrane region" description="Helical" evidence="6">
    <location>
        <begin position="16"/>
        <end position="37"/>
    </location>
</feature>
<evidence type="ECO:0000256" key="1">
    <source>
        <dbReference type="ARBA" id="ARBA00004141"/>
    </source>
</evidence>
<protein>
    <recommendedName>
        <fullName evidence="7">Rhodopsin domain-containing protein</fullName>
    </recommendedName>
</protein>
<reference evidence="8 9" key="1">
    <citation type="submission" date="2023-11" db="EMBL/GenBank/DDBJ databases">
        <title>An acidophilic fungus is an integral part of prey digestion in a carnivorous sundew plant.</title>
        <authorList>
            <person name="Tsai I.J."/>
        </authorList>
    </citation>
    <scope>NUCLEOTIDE SEQUENCE [LARGE SCALE GENOMIC DNA]</scope>
    <source>
        <strain evidence="8">169a</strain>
    </source>
</reference>
<feature type="transmembrane region" description="Helical" evidence="6">
    <location>
        <begin position="49"/>
        <end position="66"/>
    </location>
</feature>
<evidence type="ECO:0000256" key="3">
    <source>
        <dbReference type="ARBA" id="ARBA00022989"/>
    </source>
</evidence>
<dbReference type="Proteomes" id="UP001303373">
    <property type="component" value="Chromosome 10"/>
</dbReference>
<comment type="subcellular location">
    <subcellularLocation>
        <location evidence="1">Membrane</location>
        <topology evidence="1">Multi-pass membrane protein</topology>
    </subcellularLocation>
</comment>
<keyword evidence="4 6" id="KW-0472">Membrane</keyword>
<sequence>MVKPHDSGDVSQAWKLQLATSLTTVIAILFVGLRLYVRMFMVKLLGWDDLWNVLALATALATWGLVEVALNHGIGRHIAYLEPASFSYGVKMLRVGEFMLIMTTVSAKVSIALFLKRLFLTSKVWKWFLWIYIAFNSITSTLDAALIFPQCTPVEYNWNKGIKGHCWSNDAINAVGITQGTIAAATDFILSILPLVFLWTIQIPWKVKIGIWCVMAIGFASGSFAIARTVLVPSLTATHDPTWDLIPLFTWAVLESNFNVIAAAAPSVKPLFSGKPGWTNRSKSKSKSKTHDVALGDVTGSRRSWLRSKASKHSVMDITVSDDKNIRDSISDDVKPWPLGNSGIVRTTDVHISREDGRMNPVQLPERSSEEALVPERSYGMIGYDSRI</sequence>
<dbReference type="InterPro" id="IPR049326">
    <property type="entry name" value="Rhodopsin_dom_fungi"/>
</dbReference>
<evidence type="ECO:0000313" key="8">
    <source>
        <dbReference type="EMBL" id="WPH03301.1"/>
    </source>
</evidence>
<feature type="transmembrane region" description="Helical" evidence="6">
    <location>
        <begin position="211"/>
        <end position="231"/>
    </location>
</feature>